<gene>
    <name evidence="2" type="ORF">EL26_19730</name>
</gene>
<name>A0A074LP80_9BACL</name>
<accession>A0A074LP80</accession>
<proteinExistence type="predicted"/>
<sequence>MLDSCIWKGTYPLLKYIRTWTAAALTGSLLLAPTVITPAVFADTPVSGSGVTAGQIDAAALEQQARAQLQLSVDHWKVADSKRAFGGIDQVRGRHFEFEGISDTTKGTTISTYFDSQRRLTDYRRNNHQTTLGTVAHADAMQQAKSWVQRFLPDYAGQLVLTRDGYGFGTHSFYFQREVNGATVQTDSVQVLVNHAGEVEQFTLTNWETREFPGTEKAISPEQAKQIYSDSLDLRLRYYFGTDGLPKLTYSPY</sequence>
<comment type="caution">
    <text evidence="2">The sequence shown here is derived from an EMBL/GenBank/DDBJ whole genome shotgun (WGS) entry which is preliminary data.</text>
</comment>
<organism evidence="2 3">
    <name type="scientific">Tumebacillus flagellatus</name>
    <dbReference type="NCBI Taxonomy" id="1157490"/>
    <lineage>
        <taxon>Bacteria</taxon>
        <taxon>Bacillati</taxon>
        <taxon>Bacillota</taxon>
        <taxon>Bacilli</taxon>
        <taxon>Bacillales</taxon>
        <taxon>Alicyclobacillaceae</taxon>
        <taxon>Tumebacillus</taxon>
    </lineage>
</organism>
<evidence type="ECO:0000313" key="3">
    <source>
        <dbReference type="Proteomes" id="UP000027931"/>
    </source>
</evidence>
<reference evidence="2 3" key="1">
    <citation type="journal article" date="2013" name="Int. J. Syst. Evol. Microbiol.">
        <title>Tumebacillus flagellatus sp. nov., an alpha-amylase/pullulanase-producing bacterium isolated from cassava wastewater.</title>
        <authorList>
            <person name="Wang Q."/>
            <person name="Xie N."/>
            <person name="Qin Y."/>
            <person name="Shen N."/>
            <person name="Zhu J."/>
            <person name="Mi H."/>
            <person name="Huang R."/>
        </authorList>
    </citation>
    <scope>NUCLEOTIDE SEQUENCE [LARGE SCALE GENOMIC DNA]</scope>
    <source>
        <strain evidence="2 3">GST4</strain>
    </source>
</reference>
<dbReference type="EMBL" id="JMIR01000034">
    <property type="protein sequence ID" value="KEO81608.1"/>
    <property type="molecule type" value="Genomic_DNA"/>
</dbReference>
<dbReference type="Proteomes" id="UP000027931">
    <property type="component" value="Unassembled WGS sequence"/>
</dbReference>
<dbReference type="STRING" id="1157490.EL26_19730"/>
<dbReference type="RefSeq" id="WP_038092607.1">
    <property type="nucleotide sequence ID" value="NZ_JMIR01000034.1"/>
</dbReference>
<keyword evidence="3" id="KW-1185">Reference proteome</keyword>
<protein>
    <recommendedName>
        <fullName evidence="1">YcdB/YcdC repeated domain-containing protein</fullName>
    </recommendedName>
</protein>
<evidence type="ECO:0000259" key="1">
    <source>
        <dbReference type="Pfam" id="PF16244"/>
    </source>
</evidence>
<dbReference type="Pfam" id="PF16244">
    <property type="entry name" value="DUF4901"/>
    <property type="match status" value="1"/>
</dbReference>
<dbReference type="AlphaFoldDB" id="A0A074LP80"/>
<evidence type="ECO:0000313" key="2">
    <source>
        <dbReference type="EMBL" id="KEO81608.1"/>
    </source>
</evidence>
<dbReference type="OrthoDB" id="9801679at2"/>
<dbReference type="InterPro" id="IPR032599">
    <property type="entry name" value="YcdB/YcdC_rep_domain"/>
</dbReference>
<feature type="domain" description="YcdB/YcdC repeated" evidence="1">
    <location>
        <begin position="91"/>
        <end position="204"/>
    </location>
</feature>